<dbReference type="PANTHER" id="PTHR33238">
    <property type="entry name" value="IRON (METAL) DEPENDENT REPRESSOR, DTXR FAMILY"/>
    <property type="match status" value="1"/>
</dbReference>
<gene>
    <name evidence="4" type="ORF">KQI75_04565</name>
</gene>
<evidence type="ECO:0000259" key="3">
    <source>
        <dbReference type="Pfam" id="PF09339"/>
    </source>
</evidence>
<protein>
    <submittedName>
        <fullName evidence="4">MarR family transcriptional regulator</fullName>
    </submittedName>
</protein>
<dbReference type="Pfam" id="PF09339">
    <property type="entry name" value="HTH_IclR"/>
    <property type="match status" value="1"/>
</dbReference>
<evidence type="ECO:0000256" key="1">
    <source>
        <dbReference type="ARBA" id="ARBA00004496"/>
    </source>
</evidence>
<sequence>MELTGTHLRYLLHMYEMSQREGEMRLTEIAKALHVKKASVARIVSVFREKQLVDQQRYGKLHLTAYGNEVAARYADRVYHVADCLMQTGLFVTRQQATDAACILLPELPESCADADAVAVS</sequence>
<dbReference type="InterPro" id="IPR050536">
    <property type="entry name" value="DtxR_MntR_Metal-Reg"/>
</dbReference>
<dbReference type="RefSeq" id="WP_216469553.1">
    <property type="nucleotide sequence ID" value="NZ_JAHLQI010000002.1"/>
</dbReference>
<name>A0ABS6EQX9_9FIRM</name>
<reference evidence="4 5" key="1">
    <citation type="submission" date="2021-06" db="EMBL/GenBank/DDBJ databases">
        <authorList>
            <person name="Sun Q."/>
            <person name="Li D."/>
        </authorList>
    </citation>
    <scope>NUCLEOTIDE SEQUENCE [LARGE SCALE GENOMIC DNA]</scope>
    <source>
        <strain evidence="4 5">MSJd-7</strain>
    </source>
</reference>
<dbReference type="EMBL" id="JAHLQI010000002">
    <property type="protein sequence ID" value="MBU5489898.1"/>
    <property type="molecule type" value="Genomic_DNA"/>
</dbReference>
<evidence type="ECO:0000313" key="5">
    <source>
        <dbReference type="Proteomes" id="UP000783588"/>
    </source>
</evidence>
<proteinExistence type="predicted"/>
<dbReference type="InterPro" id="IPR005471">
    <property type="entry name" value="Tscrpt_reg_IclR_N"/>
</dbReference>
<feature type="domain" description="HTH iclR-type" evidence="3">
    <location>
        <begin position="19"/>
        <end position="56"/>
    </location>
</feature>
<organism evidence="4 5">
    <name type="scientific">Butyricicoccus intestinisimiae</name>
    <dbReference type="NCBI Taxonomy" id="2841509"/>
    <lineage>
        <taxon>Bacteria</taxon>
        <taxon>Bacillati</taxon>
        <taxon>Bacillota</taxon>
        <taxon>Clostridia</taxon>
        <taxon>Eubacteriales</taxon>
        <taxon>Butyricicoccaceae</taxon>
        <taxon>Butyricicoccus</taxon>
    </lineage>
</organism>
<comment type="subcellular location">
    <subcellularLocation>
        <location evidence="1">Cytoplasm</location>
    </subcellularLocation>
</comment>
<comment type="subunit">
    <text evidence="2">Homodimer.</text>
</comment>
<evidence type="ECO:0000256" key="2">
    <source>
        <dbReference type="ARBA" id="ARBA00011738"/>
    </source>
</evidence>
<comment type="caution">
    <text evidence="4">The sequence shown here is derived from an EMBL/GenBank/DDBJ whole genome shotgun (WGS) entry which is preliminary data.</text>
</comment>
<accession>A0ABS6EQX9</accession>
<dbReference type="Proteomes" id="UP000783588">
    <property type="component" value="Unassembled WGS sequence"/>
</dbReference>
<keyword evidence="5" id="KW-1185">Reference proteome</keyword>
<evidence type="ECO:0000313" key="4">
    <source>
        <dbReference type="EMBL" id="MBU5489898.1"/>
    </source>
</evidence>
<dbReference type="PANTHER" id="PTHR33238:SF11">
    <property type="entry name" value="TRANSCRIPTIONAL REGULATOR MNTR"/>
    <property type="match status" value="1"/>
</dbReference>